<dbReference type="Gene3D" id="2.40.170.20">
    <property type="entry name" value="TonB-dependent receptor, beta-barrel domain"/>
    <property type="match status" value="1"/>
</dbReference>
<dbReference type="Proteomes" id="UP001174839">
    <property type="component" value="Unassembled WGS sequence"/>
</dbReference>
<dbReference type="EMBL" id="JAUDUY010000013">
    <property type="protein sequence ID" value="MDM9632690.1"/>
    <property type="molecule type" value="Genomic_DNA"/>
</dbReference>
<evidence type="ECO:0000256" key="6">
    <source>
        <dbReference type="ARBA" id="ARBA00023136"/>
    </source>
</evidence>
<keyword evidence="10" id="KW-0675">Receptor</keyword>
<evidence type="ECO:0000256" key="1">
    <source>
        <dbReference type="ARBA" id="ARBA00004571"/>
    </source>
</evidence>
<dbReference type="Gene3D" id="2.170.130.10">
    <property type="entry name" value="TonB-dependent receptor, plug domain"/>
    <property type="match status" value="1"/>
</dbReference>
<dbReference type="InterPro" id="IPR039426">
    <property type="entry name" value="TonB-dep_rcpt-like"/>
</dbReference>
<protein>
    <submittedName>
        <fullName evidence="10">TonB-dependent receptor plug domain-containing protein</fullName>
    </submittedName>
</protein>
<dbReference type="Pfam" id="PF07715">
    <property type="entry name" value="Plug"/>
    <property type="match status" value="1"/>
</dbReference>
<evidence type="ECO:0000256" key="2">
    <source>
        <dbReference type="ARBA" id="ARBA00022448"/>
    </source>
</evidence>
<feature type="domain" description="TonB-dependent receptor plug" evidence="9">
    <location>
        <begin position="216"/>
        <end position="288"/>
    </location>
</feature>
<keyword evidence="6" id="KW-0472">Membrane</keyword>
<keyword evidence="7" id="KW-0998">Cell outer membrane</keyword>
<evidence type="ECO:0000256" key="5">
    <source>
        <dbReference type="ARBA" id="ARBA00022729"/>
    </source>
</evidence>
<dbReference type="InterPro" id="IPR008969">
    <property type="entry name" value="CarboxyPept-like_regulatory"/>
</dbReference>
<dbReference type="InterPro" id="IPR036942">
    <property type="entry name" value="Beta-barrel_TonB_sf"/>
</dbReference>
<dbReference type="SUPFAM" id="SSF49464">
    <property type="entry name" value="Carboxypeptidase regulatory domain-like"/>
    <property type="match status" value="1"/>
</dbReference>
<reference evidence="10" key="1">
    <citation type="submission" date="2023-06" db="EMBL/GenBank/DDBJ databases">
        <title>Robiginitalea aurantiacus sp. nov. and Algoriphagus sediminis sp. nov., isolated from coastal sediment.</title>
        <authorList>
            <person name="Zhou Z.Y."/>
            <person name="An J."/>
            <person name="Jia Y.W."/>
            <person name="Du Z.J."/>
        </authorList>
    </citation>
    <scope>NUCLEOTIDE SEQUENCE</scope>
    <source>
        <strain evidence="10">M39</strain>
    </source>
</reference>
<evidence type="ECO:0000256" key="4">
    <source>
        <dbReference type="ARBA" id="ARBA00022692"/>
    </source>
</evidence>
<name>A0ABT7WIE9_9FLAO</name>
<keyword evidence="4" id="KW-0812">Transmembrane</keyword>
<organism evidence="10 11">
    <name type="scientific">Robiginitalea aurantiaca</name>
    <dbReference type="NCBI Taxonomy" id="3056915"/>
    <lineage>
        <taxon>Bacteria</taxon>
        <taxon>Pseudomonadati</taxon>
        <taxon>Bacteroidota</taxon>
        <taxon>Flavobacteriia</taxon>
        <taxon>Flavobacteriales</taxon>
        <taxon>Flavobacteriaceae</taxon>
        <taxon>Robiginitalea</taxon>
    </lineage>
</organism>
<dbReference type="PANTHER" id="PTHR30069:SF29">
    <property type="entry name" value="HEMOGLOBIN AND HEMOGLOBIN-HAPTOGLOBIN-BINDING PROTEIN 1-RELATED"/>
    <property type="match status" value="1"/>
</dbReference>
<keyword evidence="5 8" id="KW-0732">Signal</keyword>
<evidence type="ECO:0000313" key="11">
    <source>
        <dbReference type="Proteomes" id="UP001174839"/>
    </source>
</evidence>
<keyword evidence="3" id="KW-1134">Transmembrane beta strand</keyword>
<accession>A0ABT7WIE9</accession>
<dbReference type="InterPro" id="IPR012910">
    <property type="entry name" value="Plug_dom"/>
</dbReference>
<evidence type="ECO:0000256" key="3">
    <source>
        <dbReference type="ARBA" id="ARBA00022452"/>
    </source>
</evidence>
<evidence type="ECO:0000259" key="9">
    <source>
        <dbReference type="Pfam" id="PF07715"/>
    </source>
</evidence>
<evidence type="ECO:0000313" key="10">
    <source>
        <dbReference type="EMBL" id="MDM9632690.1"/>
    </source>
</evidence>
<dbReference type="InterPro" id="IPR037066">
    <property type="entry name" value="Plug_dom_sf"/>
</dbReference>
<feature type="signal peptide" evidence="8">
    <location>
        <begin position="1"/>
        <end position="22"/>
    </location>
</feature>
<evidence type="ECO:0000256" key="8">
    <source>
        <dbReference type="SAM" id="SignalP"/>
    </source>
</evidence>
<comment type="caution">
    <text evidence="10">The sequence shown here is derived from an EMBL/GenBank/DDBJ whole genome shotgun (WGS) entry which is preliminary data.</text>
</comment>
<evidence type="ECO:0000256" key="7">
    <source>
        <dbReference type="ARBA" id="ARBA00023237"/>
    </source>
</evidence>
<dbReference type="PANTHER" id="PTHR30069">
    <property type="entry name" value="TONB-DEPENDENT OUTER MEMBRANE RECEPTOR"/>
    <property type="match status" value="1"/>
</dbReference>
<dbReference type="RefSeq" id="WP_289726053.1">
    <property type="nucleotide sequence ID" value="NZ_JAUDUY010000013.1"/>
</dbReference>
<proteinExistence type="predicted"/>
<sequence length="837" mass="94963">MSTNRLFVLSLLLCLFSAPLRGQQPEADKSLLILLKDIQDRNNVQFNYASDLIEGIEVPAPDQDLSLTRQIEFLQEQTGLEFKFLSESVIAITAKLLRLCGYVRDKDSFEPLPYTTIQSGDTGTVTNEDGYFELIVGSPSDLVLIRHIGHRSIRREYRFFNTQNCSPVYMVQDREKLTEIVLSDYLIRGMDKLDNGAFQLDFDRFTILPGLVEGDVLQSVQAFPGIQSIDETVSNINIRGGSHDQNLILWDDIKMYQSGHFFGLISMYNPQITQKVQLQKNGTSAAMTDGVSGTIAMGTDKIINPEFKGSLGLNMIDVNGFLDAPLGENTSVQLAGRKAISDFFETPTYSEYFKRIAQDTEIERNASAVSNSDVAFDFYDASARLLSKPTEKDLLRVNFIHTSNEVVFNENAILESLEVAKESSLEQKSTAFGLYHTRNWSSDFSTEFSVYQSDYKLRAINSDVLQDQRFLQENSVSETGVRAIARKSLSETLEWGNGYHFVETKITNLDDVDNPIFRRLIGEVLRTHGVFSEVHWNSGDRRTTINGGIRGNYLEKFRKFLLEPRLSLNHKFLQWFHLEVLGEFKHQNTSQIINFQNDFLGVEKRRWQLSNNDDIPIIRSRQGSLGLSYVRKDWLLNAVGFFKGVEGITTQSQGFTDGYEFVKSAGNYDSYGVELLLRKQFNNLNMWFSYGYLQSQYHFPELEETDFRSNFDIRHALSTGITYTAGKIHLALGGNWRTGKPFTSPITDNTLAGDQINYGPVNEEQLEDYFRLDVSAIYRSRISDLIGIQAGISMWNVTNRINPLNTFFRPSGLGSPQQIIQESLGITPNASLKILFN</sequence>
<feature type="chain" id="PRO_5045998350" evidence="8">
    <location>
        <begin position="23"/>
        <end position="837"/>
    </location>
</feature>
<keyword evidence="2" id="KW-0813">Transport</keyword>
<gene>
    <name evidence="10" type="ORF">QU605_14525</name>
</gene>
<comment type="subcellular location">
    <subcellularLocation>
        <location evidence="1">Cell outer membrane</location>
        <topology evidence="1">Multi-pass membrane protein</topology>
    </subcellularLocation>
</comment>
<dbReference type="SUPFAM" id="SSF56935">
    <property type="entry name" value="Porins"/>
    <property type="match status" value="1"/>
</dbReference>
<keyword evidence="11" id="KW-1185">Reference proteome</keyword>